<organism evidence="4 5">
    <name type="scientific">Granulicella aggregans</name>
    <dbReference type="NCBI Taxonomy" id="474949"/>
    <lineage>
        <taxon>Bacteria</taxon>
        <taxon>Pseudomonadati</taxon>
        <taxon>Acidobacteriota</taxon>
        <taxon>Terriglobia</taxon>
        <taxon>Terriglobales</taxon>
        <taxon>Acidobacteriaceae</taxon>
        <taxon>Granulicella</taxon>
    </lineage>
</organism>
<evidence type="ECO:0000313" key="5">
    <source>
        <dbReference type="Proteomes" id="UP000540989"/>
    </source>
</evidence>
<dbReference type="PANTHER" id="PTHR33495">
    <property type="entry name" value="ANTI-SIGMA FACTOR ANTAGONIST TM_1081-RELATED-RELATED"/>
    <property type="match status" value="1"/>
</dbReference>
<name>A0A7W7ZE08_9BACT</name>
<evidence type="ECO:0000313" key="4">
    <source>
        <dbReference type="EMBL" id="MBB5058018.1"/>
    </source>
</evidence>
<accession>A0A7W7ZE08</accession>
<dbReference type="NCBIfam" id="TIGR00377">
    <property type="entry name" value="ant_ant_sig"/>
    <property type="match status" value="1"/>
</dbReference>
<dbReference type="EMBL" id="JACHIP010000003">
    <property type="protein sequence ID" value="MBB5058018.1"/>
    <property type="molecule type" value="Genomic_DNA"/>
</dbReference>
<evidence type="ECO:0000259" key="3">
    <source>
        <dbReference type="PROSITE" id="PS50801"/>
    </source>
</evidence>
<dbReference type="InterPro" id="IPR003658">
    <property type="entry name" value="Anti-sigma_ant"/>
</dbReference>
<reference evidence="4 5" key="1">
    <citation type="submission" date="2020-08" db="EMBL/GenBank/DDBJ databases">
        <title>Genomic Encyclopedia of Type Strains, Phase IV (KMG-V): Genome sequencing to study the core and pangenomes of soil and plant-associated prokaryotes.</title>
        <authorList>
            <person name="Whitman W."/>
        </authorList>
    </citation>
    <scope>NUCLEOTIDE SEQUENCE [LARGE SCALE GENOMIC DNA]</scope>
    <source>
        <strain evidence="4 5">M8UP14</strain>
    </source>
</reference>
<dbReference type="Proteomes" id="UP000540989">
    <property type="component" value="Unassembled WGS sequence"/>
</dbReference>
<protein>
    <recommendedName>
        <fullName evidence="2">Anti-sigma factor antagonist</fullName>
    </recommendedName>
</protein>
<dbReference type="AlphaFoldDB" id="A0A7W7ZE08"/>
<dbReference type="Pfam" id="PF01740">
    <property type="entry name" value="STAS"/>
    <property type="match status" value="1"/>
</dbReference>
<evidence type="ECO:0000256" key="1">
    <source>
        <dbReference type="ARBA" id="ARBA00009013"/>
    </source>
</evidence>
<gene>
    <name evidence="4" type="ORF">HDF16_002724</name>
</gene>
<feature type="domain" description="STAS" evidence="3">
    <location>
        <begin position="8"/>
        <end position="114"/>
    </location>
</feature>
<dbReference type="PROSITE" id="PS50801">
    <property type="entry name" value="STAS"/>
    <property type="match status" value="1"/>
</dbReference>
<evidence type="ECO:0000256" key="2">
    <source>
        <dbReference type="RuleBase" id="RU003749"/>
    </source>
</evidence>
<comment type="caution">
    <text evidence="4">The sequence shown here is derived from an EMBL/GenBank/DDBJ whole genome shotgun (WGS) entry which is preliminary data.</text>
</comment>
<dbReference type="Gene3D" id="3.30.750.24">
    <property type="entry name" value="STAS domain"/>
    <property type="match status" value="1"/>
</dbReference>
<proteinExistence type="inferred from homology"/>
<keyword evidence="5" id="KW-1185">Reference proteome</keyword>
<dbReference type="RefSeq" id="WP_184217240.1">
    <property type="nucleotide sequence ID" value="NZ_JACHIP010000003.1"/>
</dbReference>
<comment type="similarity">
    <text evidence="1 2">Belongs to the anti-sigma-factor antagonist family.</text>
</comment>
<sequence>MRDKELVYTINEGTREGTVIVRLDGPLTLGNMFKIQDELRAIHPPVTIFDLSNCDYMDSAGLGVLVNFYVSAEKNGRKIGLAGVNERIQALLDMTRVTALLGVFSTVDEALANR</sequence>
<dbReference type="InterPro" id="IPR002645">
    <property type="entry name" value="STAS_dom"/>
</dbReference>
<dbReference type="SUPFAM" id="SSF52091">
    <property type="entry name" value="SpoIIaa-like"/>
    <property type="match status" value="1"/>
</dbReference>
<dbReference type="CDD" id="cd07043">
    <property type="entry name" value="STAS_anti-anti-sigma_factors"/>
    <property type="match status" value="1"/>
</dbReference>
<dbReference type="InterPro" id="IPR036513">
    <property type="entry name" value="STAS_dom_sf"/>
</dbReference>
<dbReference type="GO" id="GO:0043856">
    <property type="term" value="F:anti-sigma factor antagonist activity"/>
    <property type="evidence" value="ECO:0007669"/>
    <property type="project" value="InterPro"/>
</dbReference>